<reference evidence="2 3" key="1">
    <citation type="journal article" date="2023" name="Plants (Basel)">
        <title>Bridging the Gap: Combining Genomics and Transcriptomics Approaches to Understand Stylosanthes scabra, an Orphan Legume from the Brazilian Caatinga.</title>
        <authorList>
            <person name="Ferreira-Neto J.R.C."/>
            <person name="da Silva M.D."/>
            <person name="Binneck E."/>
            <person name="de Melo N.F."/>
            <person name="da Silva R.H."/>
            <person name="de Melo A.L.T.M."/>
            <person name="Pandolfi V."/>
            <person name="Bustamante F.O."/>
            <person name="Brasileiro-Vidal A.C."/>
            <person name="Benko-Iseppon A.M."/>
        </authorList>
    </citation>
    <scope>NUCLEOTIDE SEQUENCE [LARGE SCALE GENOMIC DNA]</scope>
    <source>
        <tissue evidence="2">Leaves</tissue>
    </source>
</reference>
<accession>A0ABU6YB81</accession>
<evidence type="ECO:0000313" key="3">
    <source>
        <dbReference type="Proteomes" id="UP001341840"/>
    </source>
</evidence>
<name>A0ABU6YB81_9FABA</name>
<dbReference type="PANTHER" id="PTHR34371:SF6">
    <property type="entry name" value="MEMBRANE-ASSOCIATED KINASE REGULATOR 6"/>
    <property type="match status" value="1"/>
</dbReference>
<dbReference type="EMBL" id="JASCZI010241800">
    <property type="protein sequence ID" value="MED6207090.1"/>
    <property type="molecule type" value="Genomic_DNA"/>
</dbReference>
<sequence length="218" mass="24739">MESHNKNKSLNYGSHTPPKLSLTATPQTIMPPEAPTPPPRTAPVSIPFQWEEAPGKPRPSCHTRSESNNNGRDVARALELPPRLLSVETTTNNNTKVCISKTMSMPSPTTVLDGPYVVRATSFTTSFRNQKESWNANFGSSRWRVMKKNNGVERQGNFDFSSWTEDENGNKVKITRIRRRGSFSLAKSQLWSSVYQSLKQVIPWRRRHEKQIKSDNEV</sequence>
<evidence type="ECO:0000256" key="1">
    <source>
        <dbReference type="SAM" id="MobiDB-lite"/>
    </source>
</evidence>
<dbReference type="PANTHER" id="PTHR34371">
    <property type="entry name" value="OS01G0551000 PROTEIN"/>
    <property type="match status" value="1"/>
</dbReference>
<protein>
    <submittedName>
        <fullName evidence="2">Uncharacterized protein</fullName>
    </submittedName>
</protein>
<proteinExistence type="predicted"/>
<keyword evidence="3" id="KW-1185">Reference proteome</keyword>
<comment type="caution">
    <text evidence="2">The sequence shown here is derived from an EMBL/GenBank/DDBJ whole genome shotgun (WGS) entry which is preliminary data.</text>
</comment>
<feature type="compositionally biased region" description="Pro residues" evidence="1">
    <location>
        <begin position="32"/>
        <end position="41"/>
    </location>
</feature>
<evidence type="ECO:0000313" key="2">
    <source>
        <dbReference type="EMBL" id="MED6207090.1"/>
    </source>
</evidence>
<dbReference type="Proteomes" id="UP001341840">
    <property type="component" value="Unassembled WGS sequence"/>
</dbReference>
<organism evidence="2 3">
    <name type="scientific">Stylosanthes scabra</name>
    <dbReference type="NCBI Taxonomy" id="79078"/>
    <lineage>
        <taxon>Eukaryota</taxon>
        <taxon>Viridiplantae</taxon>
        <taxon>Streptophyta</taxon>
        <taxon>Embryophyta</taxon>
        <taxon>Tracheophyta</taxon>
        <taxon>Spermatophyta</taxon>
        <taxon>Magnoliopsida</taxon>
        <taxon>eudicotyledons</taxon>
        <taxon>Gunneridae</taxon>
        <taxon>Pentapetalae</taxon>
        <taxon>rosids</taxon>
        <taxon>fabids</taxon>
        <taxon>Fabales</taxon>
        <taxon>Fabaceae</taxon>
        <taxon>Papilionoideae</taxon>
        <taxon>50 kb inversion clade</taxon>
        <taxon>dalbergioids sensu lato</taxon>
        <taxon>Dalbergieae</taxon>
        <taxon>Pterocarpus clade</taxon>
        <taxon>Stylosanthes</taxon>
    </lineage>
</organism>
<gene>
    <name evidence="2" type="ORF">PIB30_032671</name>
</gene>
<feature type="region of interest" description="Disordered" evidence="1">
    <location>
        <begin position="1"/>
        <end position="74"/>
    </location>
</feature>